<proteinExistence type="predicted"/>
<gene>
    <name evidence="1" type="ORF">Q3404_14740</name>
</gene>
<dbReference type="EMBL" id="JAUOOM010000014">
    <property type="protein sequence ID" value="MDO6407831.1"/>
    <property type="molecule type" value="Genomic_DNA"/>
</dbReference>
<accession>A0ABT8XWK6</accession>
<comment type="caution">
    <text evidence="1">The sequence shown here is derived from an EMBL/GenBank/DDBJ whole genome shotgun (WGS) entry which is preliminary data.</text>
</comment>
<evidence type="ECO:0000313" key="2">
    <source>
        <dbReference type="Proteomes" id="UP001171299"/>
    </source>
</evidence>
<sequence length="276" mass="30319">MAFPKSHEILALTSQPELNNRVSANYLTTEILDEALILVRSLSTDEVFRLAKSETSQIAYTLKDYKDENNRRLASGDVESGQLPLGRINHLDNRVAGVRVQHVDNAAKSALGGTAIFLGAGLWAGLGSSVGSIIGRNAVQFGVTAASAWGTRFVTQKVVAVNQMASHIKNLADMFNTTHNAFSEFRNDVYVKRVQYKPDEDSPPLTFEQNVTGKNALPGDQAAAIQQILTRFISSAYQRVDIVGRPAEFMKVYFEGGAPLDISRIQYDYLINLKLP</sequence>
<organism evidence="1 2">
    <name type="scientific">Pantoea phytobeneficialis</name>
    <dbReference type="NCBI Taxonomy" id="2052056"/>
    <lineage>
        <taxon>Bacteria</taxon>
        <taxon>Pseudomonadati</taxon>
        <taxon>Pseudomonadota</taxon>
        <taxon>Gammaproteobacteria</taxon>
        <taxon>Enterobacterales</taxon>
        <taxon>Erwiniaceae</taxon>
        <taxon>Pantoea</taxon>
    </lineage>
</organism>
<keyword evidence="2" id="KW-1185">Reference proteome</keyword>
<evidence type="ECO:0000313" key="1">
    <source>
        <dbReference type="EMBL" id="MDO6407831.1"/>
    </source>
</evidence>
<reference evidence="1" key="1">
    <citation type="submission" date="2023-07" db="EMBL/GenBank/DDBJ databases">
        <title>The extreme plant-growth-promoting properties of Pantoea phytobeneficialis PF55 revealed by functional and genomic analysis.</title>
        <authorList>
            <person name="Nascimento F.X."/>
            <person name="Marcio R.J."/>
        </authorList>
    </citation>
    <scope>NUCLEOTIDE SEQUENCE</scope>
    <source>
        <strain evidence="1">PF55</strain>
    </source>
</reference>
<protein>
    <submittedName>
        <fullName evidence="1">Uncharacterized protein</fullName>
    </submittedName>
</protein>
<dbReference type="RefSeq" id="WP_021184908.1">
    <property type="nucleotide sequence ID" value="NZ_CP024636.1"/>
</dbReference>
<dbReference type="Proteomes" id="UP001171299">
    <property type="component" value="Unassembled WGS sequence"/>
</dbReference>
<name>A0ABT8XWK6_9GAMM</name>